<evidence type="ECO:0000259" key="2">
    <source>
        <dbReference type="Pfam" id="PF13966"/>
    </source>
</evidence>
<dbReference type="Proteomes" id="UP001234989">
    <property type="component" value="Chromosome 1"/>
</dbReference>
<dbReference type="InterPro" id="IPR026960">
    <property type="entry name" value="RVT-Znf"/>
</dbReference>
<feature type="domain" description="Reverse transcriptase" evidence="1">
    <location>
        <begin position="42"/>
        <end position="107"/>
    </location>
</feature>
<evidence type="ECO:0000313" key="4">
    <source>
        <dbReference type="Proteomes" id="UP001234989"/>
    </source>
</evidence>
<name>A0AAF0PXP5_SOLVR</name>
<accession>A0AAF0PXP5</accession>
<dbReference type="EMBL" id="CP133612">
    <property type="protein sequence ID" value="WMV11100.1"/>
    <property type="molecule type" value="Genomic_DNA"/>
</dbReference>
<evidence type="ECO:0000259" key="1">
    <source>
        <dbReference type="Pfam" id="PF00078"/>
    </source>
</evidence>
<evidence type="ECO:0000313" key="3">
    <source>
        <dbReference type="EMBL" id="WMV11100.1"/>
    </source>
</evidence>
<gene>
    <name evidence="3" type="ORF">MTR67_004485</name>
</gene>
<dbReference type="PANTHER" id="PTHR33116:SF84">
    <property type="entry name" value="RNA-DIRECTED DNA POLYMERASE"/>
    <property type="match status" value="1"/>
</dbReference>
<keyword evidence="4" id="KW-1185">Reference proteome</keyword>
<feature type="domain" description="Reverse transcriptase zinc-binding" evidence="2">
    <location>
        <begin position="228"/>
        <end position="271"/>
    </location>
</feature>
<sequence length="286" mass="33042">MTNIILSTELVKGYERKGVSPRCMLKVDMRKAYDSVKIDSHTPFEAKKGLRQGDPLSPYLFVLAMKYFTRLLKQLRKSPNFKYHPRCAKMHLVQLSFADDLLLFSKDYGKDTELDLLVPFLCRKGPTYQSVLFSVHTCSGRRRPKYLKYSVVEQGSHLQTPVEPEQKEGQAMGTMGAYVLWETRNSVEYPSKPSLMDAAPTRVRSSRRFYDGKISRSKHLDRMRRRDGRLLTKERLLAWGSVDSTKCILCDAGNENIEHLFFSCPYSGQVWQKVLRWQNIQKQASG</sequence>
<proteinExistence type="predicted"/>
<dbReference type="AlphaFoldDB" id="A0AAF0PXP5"/>
<reference evidence="3" key="1">
    <citation type="submission" date="2023-08" db="EMBL/GenBank/DDBJ databases">
        <title>A de novo genome assembly of Solanum verrucosum Schlechtendal, a Mexican diploid species geographically isolated from the other diploid A-genome species in potato relatives.</title>
        <authorList>
            <person name="Hosaka K."/>
        </authorList>
    </citation>
    <scope>NUCLEOTIDE SEQUENCE</scope>
    <source>
        <tissue evidence="3">Young leaves</tissue>
    </source>
</reference>
<protein>
    <recommendedName>
        <fullName evidence="5">Reverse transcriptase domain-containing protein</fullName>
    </recommendedName>
</protein>
<dbReference type="Pfam" id="PF13966">
    <property type="entry name" value="zf-RVT"/>
    <property type="match status" value="1"/>
</dbReference>
<dbReference type="PANTHER" id="PTHR33116">
    <property type="entry name" value="REVERSE TRANSCRIPTASE ZINC-BINDING DOMAIN-CONTAINING PROTEIN-RELATED-RELATED"/>
    <property type="match status" value="1"/>
</dbReference>
<organism evidence="3 4">
    <name type="scientific">Solanum verrucosum</name>
    <dbReference type="NCBI Taxonomy" id="315347"/>
    <lineage>
        <taxon>Eukaryota</taxon>
        <taxon>Viridiplantae</taxon>
        <taxon>Streptophyta</taxon>
        <taxon>Embryophyta</taxon>
        <taxon>Tracheophyta</taxon>
        <taxon>Spermatophyta</taxon>
        <taxon>Magnoliopsida</taxon>
        <taxon>eudicotyledons</taxon>
        <taxon>Gunneridae</taxon>
        <taxon>Pentapetalae</taxon>
        <taxon>asterids</taxon>
        <taxon>lamiids</taxon>
        <taxon>Solanales</taxon>
        <taxon>Solanaceae</taxon>
        <taxon>Solanoideae</taxon>
        <taxon>Solaneae</taxon>
        <taxon>Solanum</taxon>
    </lineage>
</organism>
<evidence type="ECO:0008006" key="5">
    <source>
        <dbReference type="Google" id="ProtNLM"/>
    </source>
</evidence>
<dbReference type="Pfam" id="PF00078">
    <property type="entry name" value="RVT_1"/>
    <property type="match status" value="1"/>
</dbReference>
<dbReference type="InterPro" id="IPR000477">
    <property type="entry name" value="RT_dom"/>
</dbReference>